<evidence type="ECO:0000313" key="3">
    <source>
        <dbReference type="Proteomes" id="UP000426265"/>
    </source>
</evidence>
<dbReference type="PROSITE" id="PS50181">
    <property type="entry name" value="FBOX"/>
    <property type="match status" value="1"/>
</dbReference>
<dbReference type="PANTHER" id="PTHR31672:SF13">
    <property type="entry name" value="F-BOX PROTEIN CPR30-LIKE"/>
    <property type="match status" value="1"/>
</dbReference>
<dbReference type="SUPFAM" id="SSF81383">
    <property type="entry name" value="F-box domain"/>
    <property type="match status" value="1"/>
</dbReference>
<dbReference type="SMART" id="SM00256">
    <property type="entry name" value="FBOX"/>
    <property type="match status" value="1"/>
</dbReference>
<protein>
    <recommendedName>
        <fullName evidence="1">F-box domain-containing protein</fullName>
    </recommendedName>
</protein>
<evidence type="ECO:0000313" key="2">
    <source>
        <dbReference type="EMBL" id="VYS47124.1"/>
    </source>
</evidence>
<dbReference type="InterPro" id="IPR011043">
    <property type="entry name" value="Gal_Oxase/kelch_b-propeller"/>
</dbReference>
<dbReference type="Pfam" id="PF00646">
    <property type="entry name" value="F-box"/>
    <property type="match status" value="1"/>
</dbReference>
<feature type="domain" description="F-box" evidence="1">
    <location>
        <begin position="1"/>
        <end position="44"/>
    </location>
</feature>
<dbReference type="EMBL" id="CACRSJ010000104">
    <property type="protein sequence ID" value="VYS47124.1"/>
    <property type="molecule type" value="Genomic_DNA"/>
</dbReference>
<dbReference type="CDD" id="cd22157">
    <property type="entry name" value="F-box_AtFBW1-like"/>
    <property type="match status" value="1"/>
</dbReference>
<accession>A0A654EDJ0</accession>
<dbReference type="ExpressionAtlas" id="A0A654EDJ0">
    <property type="expression patterns" value="baseline and differential"/>
</dbReference>
<gene>
    <name evidence="2" type="ORF">AN1_LOCUS2618</name>
</gene>
<dbReference type="InterPro" id="IPR006527">
    <property type="entry name" value="F-box-assoc_dom_typ1"/>
</dbReference>
<dbReference type="PANTHER" id="PTHR31672">
    <property type="entry name" value="BNACNNG10540D PROTEIN"/>
    <property type="match status" value="1"/>
</dbReference>
<dbReference type="InterPro" id="IPR036047">
    <property type="entry name" value="F-box-like_dom_sf"/>
</dbReference>
<dbReference type="InterPro" id="IPR001810">
    <property type="entry name" value="F-box_dom"/>
</dbReference>
<sequence>MSELPEHLLEEILYRVPAMSLKQLGSTCKGWNCLFKDRRFTRKHLDKGPKQFLIHMSKGLRVRSMSVDLHRLPHVKVTVEFTLINPKYPSCLDQDQFEIYKVSHCDGLLLCVCVTKEDNTWLAVWNPCTGQTRWIQPKSTYDLYDNYTLGSYQNNSYNILAHTGFGYDHEFQIYEINSNSWRIIDATLEFKLGYIGRGVSLKGKTYWIASGEEEKRLGKFLISFDYTTERFERLCLPNKYPCYATLALSVVREEKLSMLSQRGIKAKAEIWVTNKIGETQVVSWSMVLALDLQPKRCIGESGSFLVDEKKRVVVCCDNIRDQGKTTVHIFGEDNKVKQVGFEVGSSL</sequence>
<dbReference type="AlphaFoldDB" id="A0A654EDJ0"/>
<dbReference type="Proteomes" id="UP000426265">
    <property type="component" value="Unassembled WGS sequence"/>
</dbReference>
<dbReference type="SUPFAM" id="SSF50965">
    <property type="entry name" value="Galactose oxidase, central domain"/>
    <property type="match status" value="1"/>
</dbReference>
<proteinExistence type="predicted"/>
<name>A0A654EDJ0_ARATH</name>
<evidence type="ECO:0000259" key="1">
    <source>
        <dbReference type="PROSITE" id="PS50181"/>
    </source>
</evidence>
<organism evidence="2 3">
    <name type="scientific">Arabidopsis thaliana</name>
    <name type="common">Mouse-ear cress</name>
    <dbReference type="NCBI Taxonomy" id="3702"/>
    <lineage>
        <taxon>Eukaryota</taxon>
        <taxon>Viridiplantae</taxon>
        <taxon>Streptophyta</taxon>
        <taxon>Embryophyta</taxon>
        <taxon>Tracheophyta</taxon>
        <taxon>Spermatophyta</taxon>
        <taxon>Magnoliopsida</taxon>
        <taxon>eudicotyledons</taxon>
        <taxon>Gunneridae</taxon>
        <taxon>Pentapetalae</taxon>
        <taxon>rosids</taxon>
        <taxon>malvids</taxon>
        <taxon>Brassicales</taxon>
        <taxon>Brassicaceae</taxon>
        <taxon>Camelineae</taxon>
        <taxon>Arabidopsis</taxon>
    </lineage>
</organism>
<dbReference type="NCBIfam" id="TIGR01640">
    <property type="entry name" value="F_box_assoc_1"/>
    <property type="match status" value="1"/>
</dbReference>
<dbReference type="InterPro" id="IPR017451">
    <property type="entry name" value="F-box-assoc_interact_dom"/>
</dbReference>
<dbReference type="InterPro" id="IPR050796">
    <property type="entry name" value="SCF_F-box_component"/>
</dbReference>
<dbReference type="Pfam" id="PF07734">
    <property type="entry name" value="FBA_1"/>
    <property type="match status" value="1"/>
</dbReference>
<reference evidence="2 3" key="1">
    <citation type="submission" date="2019-11" db="EMBL/GenBank/DDBJ databases">
        <authorList>
            <person name="Jiao W.-B."/>
            <person name="Schneeberger K."/>
        </authorList>
    </citation>
    <scope>NUCLEOTIDE SEQUENCE [LARGE SCALE GENOMIC DNA]</scope>
    <source>
        <strain evidence="3">cv. An-1</strain>
    </source>
</reference>